<protein>
    <submittedName>
        <fullName evidence="1">Uncharacterized protein</fullName>
    </submittedName>
</protein>
<sequence length="111" mass="11933">MTSLSTVSNICITDDSLKAEALVQFGTVHARHGLSNVFGFSNRDAVVYDTFPPTRPKTQAIGNEVAPALHSADSQPPVPPTNPLLFELSSRMLKGVPAVPEVRDVVEYVIS</sequence>
<name>A0A0B7FH94_THACB</name>
<dbReference type="EMBL" id="LN679102">
    <property type="protein sequence ID" value="CEL57361.1"/>
    <property type="molecule type" value="Genomic_DNA"/>
</dbReference>
<dbReference type="AlphaFoldDB" id="A0A0B7FH94"/>
<keyword evidence="2" id="KW-1185">Reference proteome</keyword>
<dbReference type="Proteomes" id="UP000059188">
    <property type="component" value="Unassembled WGS sequence"/>
</dbReference>
<organism evidence="1 2">
    <name type="scientific">Thanatephorus cucumeris (strain AG1-IB / isolate 7/3/14)</name>
    <name type="common">Lettuce bottom rot fungus</name>
    <name type="synonym">Rhizoctonia solani</name>
    <dbReference type="NCBI Taxonomy" id="1108050"/>
    <lineage>
        <taxon>Eukaryota</taxon>
        <taxon>Fungi</taxon>
        <taxon>Dikarya</taxon>
        <taxon>Basidiomycota</taxon>
        <taxon>Agaricomycotina</taxon>
        <taxon>Agaricomycetes</taxon>
        <taxon>Cantharellales</taxon>
        <taxon>Ceratobasidiaceae</taxon>
        <taxon>Rhizoctonia</taxon>
        <taxon>Rhizoctonia solani AG-1</taxon>
    </lineage>
</organism>
<evidence type="ECO:0000313" key="2">
    <source>
        <dbReference type="Proteomes" id="UP000059188"/>
    </source>
</evidence>
<evidence type="ECO:0000313" key="1">
    <source>
        <dbReference type="EMBL" id="CEL57361.1"/>
    </source>
</evidence>
<reference evidence="1 2" key="1">
    <citation type="submission" date="2014-11" db="EMBL/GenBank/DDBJ databases">
        <authorList>
            <person name="Wibberg Daniel"/>
        </authorList>
    </citation>
    <scope>NUCLEOTIDE SEQUENCE [LARGE SCALE GENOMIC DNA]</scope>
    <source>
        <strain evidence="1">Rhizoctonia solani AG1-IB 7/3/14</strain>
    </source>
</reference>
<accession>A0A0B7FH94</accession>
<proteinExistence type="predicted"/>
<gene>
    <name evidence="1" type="ORF">RSOLAG1IB_02100</name>
</gene>